<sequence length="59" mass="5922">MDTMGKIGDIALGSGGVGIGTPEVTDAAGLDKVAYLLEAAVAHAGLVERAVLGAEEQRR</sequence>
<keyword evidence="2" id="KW-1185">Reference proteome</keyword>
<dbReference type="Proteomes" id="UP000479710">
    <property type="component" value="Unassembled WGS sequence"/>
</dbReference>
<evidence type="ECO:0000313" key="1">
    <source>
        <dbReference type="EMBL" id="KAF0912206.1"/>
    </source>
</evidence>
<comment type="caution">
    <text evidence="1">The sequence shown here is derived from an EMBL/GenBank/DDBJ whole genome shotgun (WGS) entry which is preliminary data.</text>
</comment>
<accession>A0A6G1DIF5</accession>
<organism evidence="1 2">
    <name type="scientific">Oryza meyeriana var. granulata</name>
    <dbReference type="NCBI Taxonomy" id="110450"/>
    <lineage>
        <taxon>Eukaryota</taxon>
        <taxon>Viridiplantae</taxon>
        <taxon>Streptophyta</taxon>
        <taxon>Embryophyta</taxon>
        <taxon>Tracheophyta</taxon>
        <taxon>Spermatophyta</taxon>
        <taxon>Magnoliopsida</taxon>
        <taxon>Liliopsida</taxon>
        <taxon>Poales</taxon>
        <taxon>Poaceae</taxon>
        <taxon>BOP clade</taxon>
        <taxon>Oryzoideae</taxon>
        <taxon>Oryzeae</taxon>
        <taxon>Oryzinae</taxon>
        <taxon>Oryza</taxon>
        <taxon>Oryza meyeriana</taxon>
    </lineage>
</organism>
<protein>
    <submittedName>
        <fullName evidence="1">Uncharacterized protein</fullName>
    </submittedName>
</protein>
<proteinExistence type="predicted"/>
<dbReference type="EMBL" id="SPHZ02000006">
    <property type="protein sequence ID" value="KAF0912206.1"/>
    <property type="molecule type" value="Genomic_DNA"/>
</dbReference>
<dbReference type="AlphaFoldDB" id="A0A6G1DIF5"/>
<name>A0A6G1DIF5_9ORYZ</name>
<gene>
    <name evidence="1" type="ORF">E2562_013161</name>
</gene>
<reference evidence="1 2" key="1">
    <citation type="submission" date="2019-11" db="EMBL/GenBank/DDBJ databases">
        <title>Whole genome sequence of Oryza granulata.</title>
        <authorList>
            <person name="Li W."/>
        </authorList>
    </citation>
    <scope>NUCLEOTIDE SEQUENCE [LARGE SCALE GENOMIC DNA]</scope>
    <source>
        <strain evidence="2">cv. Menghai</strain>
        <tissue evidence="1">Leaf</tissue>
    </source>
</reference>
<evidence type="ECO:0000313" key="2">
    <source>
        <dbReference type="Proteomes" id="UP000479710"/>
    </source>
</evidence>